<evidence type="ECO:0000313" key="7">
    <source>
        <dbReference type="Proteomes" id="UP000094112"/>
    </source>
</evidence>
<evidence type="ECO:0000313" key="6">
    <source>
        <dbReference type="EMBL" id="ODQ61140.1"/>
    </source>
</evidence>
<dbReference type="GO" id="GO:0000821">
    <property type="term" value="P:regulation of arginine metabolic process"/>
    <property type="evidence" value="ECO:0007669"/>
    <property type="project" value="EnsemblFungi"/>
</dbReference>
<dbReference type="InterPro" id="IPR050675">
    <property type="entry name" value="OAF3"/>
</dbReference>
<dbReference type="GO" id="GO:0003677">
    <property type="term" value="F:DNA binding"/>
    <property type="evidence" value="ECO:0007669"/>
    <property type="project" value="UniProtKB-KW"/>
</dbReference>
<dbReference type="GO" id="GO:0005634">
    <property type="term" value="C:nucleus"/>
    <property type="evidence" value="ECO:0007669"/>
    <property type="project" value="EnsemblFungi"/>
</dbReference>
<organism evidence="6 7">
    <name type="scientific">Wickerhamomyces anomalus (strain ATCC 58044 / CBS 1984 / NCYC 433 / NRRL Y-366-8)</name>
    <name type="common">Yeast</name>
    <name type="synonym">Hansenula anomala</name>
    <dbReference type="NCBI Taxonomy" id="683960"/>
    <lineage>
        <taxon>Eukaryota</taxon>
        <taxon>Fungi</taxon>
        <taxon>Dikarya</taxon>
        <taxon>Ascomycota</taxon>
        <taxon>Saccharomycotina</taxon>
        <taxon>Saccharomycetes</taxon>
        <taxon>Phaffomycetales</taxon>
        <taxon>Wickerhamomycetaceae</taxon>
        <taxon>Wickerhamomyces</taxon>
    </lineage>
</organism>
<dbReference type="PROSITE" id="PS00463">
    <property type="entry name" value="ZN2_CY6_FUNGAL_1"/>
    <property type="match status" value="1"/>
</dbReference>
<keyword evidence="1" id="KW-0805">Transcription regulation</keyword>
<keyword evidence="3" id="KW-0804">Transcription</keyword>
<keyword evidence="2" id="KW-0238">DNA-binding</keyword>
<dbReference type="Pfam" id="PF00172">
    <property type="entry name" value="Zn_clus"/>
    <property type="match status" value="1"/>
</dbReference>
<dbReference type="PANTHER" id="PTHR31069">
    <property type="entry name" value="OLEATE-ACTIVATED TRANSCRIPTION FACTOR 1-RELATED"/>
    <property type="match status" value="1"/>
</dbReference>
<dbReference type="InterPro" id="IPR021858">
    <property type="entry name" value="Fun_TF"/>
</dbReference>
<dbReference type="OrthoDB" id="3477330at2759"/>
<dbReference type="STRING" id="683960.A0A1E3P772"/>
<accession>A0A1E3P772</accession>
<evidence type="ECO:0000256" key="4">
    <source>
        <dbReference type="ARBA" id="ARBA00023242"/>
    </source>
</evidence>
<dbReference type="InterPro" id="IPR001138">
    <property type="entry name" value="Zn2Cys6_DnaBD"/>
</dbReference>
<keyword evidence="4" id="KW-0539">Nucleus</keyword>
<evidence type="ECO:0000256" key="1">
    <source>
        <dbReference type="ARBA" id="ARBA00023015"/>
    </source>
</evidence>
<evidence type="ECO:0000256" key="2">
    <source>
        <dbReference type="ARBA" id="ARBA00023125"/>
    </source>
</evidence>
<dbReference type="GO" id="GO:0000981">
    <property type="term" value="F:DNA-binding transcription factor activity, RNA polymerase II-specific"/>
    <property type="evidence" value="ECO:0007669"/>
    <property type="project" value="InterPro"/>
</dbReference>
<dbReference type="GeneID" id="30197957"/>
<dbReference type="SUPFAM" id="SSF57701">
    <property type="entry name" value="Zn2/Cys6 DNA-binding domain"/>
    <property type="match status" value="1"/>
</dbReference>
<feature type="non-terminal residue" evidence="6">
    <location>
        <position position="1"/>
    </location>
</feature>
<dbReference type="CDD" id="cd00067">
    <property type="entry name" value="GAL4"/>
    <property type="match status" value="1"/>
</dbReference>
<reference evidence="6 7" key="1">
    <citation type="journal article" date="2016" name="Proc. Natl. Acad. Sci. U.S.A.">
        <title>Comparative genomics of biotechnologically important yeasts.</title>
        <authorList>
            <person name="Riley R."/>
            <person name="Haridas S."/>
            <person name="Wolfe K.H."/>
            <person name="Lopes M.R."/>
            <person name="Hittinger C.T."/>
            <person name="Goeker M."/>
            <person name="Salamov A.A."/>
            <person name="Wisecaver J.H."/>
            <person name="Long T.M."/>
            <person name="Calvey C.H."/>
            <person name="Aerts A.L."/>
            <person name="Barry K.W."/>
            <person name="Choi C."/>
            <person name="Clum A."/>
            <person name="Coughlan A.Y."/>
            <person name="Deshpande S."/>
            <person name="Douglass A.P."/>
            <person name="Hanson S.J."/>
            <person name="Klenk H.-P."/>
            <person name="LaButti K.M."/>
            <person name="Lapidus A."/>
            <person name="Lindquist E.A."/>
            <person name="Lipzen A.M."/>
            <person name="Meier-Kolthoff J.P."/>
            <person name="Ohm R.A."/>
            <person name="Otillar R.P."/>
            <person name="Pangilinan J.L."/>
            <person name="Peng Y."/>
            <person name="Rokas A."/>
            <person name="Rosa C.A."/>
            <person name="Scheuner C."/>
            <person name="Sibirny A.A."/>
            <person name="Slot J.C."/>
            <person name="Stielow J.B."/>
            <person name="Sun H."/>
            <person name="Kurtzman C.P."/>
            <person name="Blackwell M."/>
            <person name="Grigoriev I.V."/>
            <person name="Jeffries T.W."/>
        </authorList>
    </citation>
    <scope>NUCLEOTIDE SEQUENCE [LARGE SCALE GENOMIC DNA]</scope>
    <source>
        <strain evidence="7">ATCC 58044 / CBS 1984 / NCYC 433 / NRRL Y-366-8</strain>
    </source>
</reference>
<dbReference type="Pfam" id="PF11951">
    <property type="entry name" value="Fungal_trans_2"/>
    <property type="match status" value="1"/>
</dbReference>
<dbReference type="SMART" id="SM00066">
    <property type="entry name" value="GAL4"/>
    <property type="match status" value="1"/>
</dbReference>
<dbReference type="PANTHER" id="PTHR31069:SF32">
    <property type="entry name" value="ARGININE METABOLISM REGULATION PROTEIN II"/>
    <property type="match status" value="1"/>
</dbReference>
<dbReference type="PROSITE" id="PS50048">
    <property type="entry name" value="ZN2_CY6_FUNGAL_2"/>
    <property type="match status" value="1"/>
</dbReference>
<dbReference type="RefSeq" id="XP_019040347.1">
    <property type="nucleotide sequence ID" value="XM_019180711.2"/>
</dbReference>
<dbReference type="EMBL" id="KV454209">
    <property type="protein sequence ID" value="ODQ61140.1"/>
    <property type="molecule type" value="Genomic_DNA"/>
</dbReference>
<sequence length="801" mass="92052">KKKKTKTFTGCATCRSRKIKCDLGKPFCKRCEKSGLICAGYQINLCWSRPIKFDKYGYQIPNGSKEDGSPGGEVENERSFQRRNIDFVKYDREYETYEEMDRDLGLLHSPDYSLIENLQTWMQGPFGVFEGLINIPSDLMRKRRKLTKTKYRSIESPANGNDKKSLQQLHAGPGNIFEEQNKINLNNGWLSNELRYDAMLSATAATFNDNFHNFDFLSPFASNSPLPTPGNSHNHTDSLNLQPEYPFDKDLFNVLRSHQTLEQAPTPGISINNDLQQQQLNDGEVVISTSESNMPEDIFRIINVPSIAQLPPSANVTNTGLQINPLSRFLLKYYIDSVADLMTVVAFPKNPWKTIYFPRALRALGDISGLGKTTNARASLLNALLAVACFNIQSRYEKGSNEMKFFLNLGIELRLQAASFLKKMLEPGVNELMKSEKYKDILTAILSMNTIDIVWGTMADCQYHISICEEIICKRVKERPNLSHKAKLLHRIFSFLKLVQDSTNFENLKNPEAKLKAKIDDIFIKNHDEQFSPDVNFSINTDEFQDGDRSLKTKEVSSSSPTRSTYSPAFIDEIASASSNNSKVSKELLLTDALYGLPNSLILLFSDTVNLLKTKFLITNNAELDRDLEKKKIVFKKFNEFCLGFESKLLKWENEWNLKDSDSDEFLSHAHEGIYYHCMSFFNSLIIYYFTMVRDLNHLLLQKYSLNCIEYLEKLQELINTKKVRMLPLFWQGFIAGCSSMDTVLQNRFKDWAASLSKTGMGSYWGARQIMFEVWRRRELKQDNDNWFSVHRDWEMNIMLS</sequence>
<gene>
    <name evidence="6" type="ORF">WICANDRAFT_16817</name>
</gene>
<name>A0A1E3P772_WICAA</name>
<dbReference type="GO" id="GO:0008270">
    <property type="term" value="F:zinc ion binding"/>
    <property type="evidence" value="ECO:0007669"/>
    <property type="project" value="InterPro"/>
</dbReference>
<proteinExistence type="predicted"/>
<dbReference type="AlphaFoldDB" id="A0A1E3P772"/>
<dbReference type="GO" id="GO:0003712">
    <property type="term" value="F:transcription coregulator activity"/>
    <property type="evidence" value="ECO:0007669"/>
    <property type="project" value="EnsemblFungi"/>
</dbReference>
<protein>
    <recommendedName>
        <fullName evidence="5">Zn(2)-C6 fungal-type domain-containing protein</fullName>
    </recommendedName>
</protein>
<feature type="domain" description="Zn(2)-C6 fungal-type" evidence="5">
    <location>
        <begin position="10"/>
        <end position="38"/>
    </location>
</feature>
<dbReference type="InterPro" id="IPR036864">
    <property type="entry name" value="Zn2-C6_fun-type_DNA-bd_sf"/>
</dbReference>
<feature type="non-terminal residue" evidence="6">
    <location>
        <position position="801"/>
    </location>
</feature>
<evidence type="ECO:0000256" key="3">
    <source>
        <dbReference type="ARBA" id="ARBA00023163"/>
    </source>
</evidence>
<keyword evidence="7" id="KW-1185">Reference proteome</keyword>
<dbReference type="Gene3D" id="4.10.240.10">
    <property type="entry name" value="Zn(2)-C6 fungal-type DNA-binding domain"/>
    <property type="match status" value="1"/>
</dbReference>
<dbReference type="Proteomes" id="UP000094112">
    <property type="component" value="Unassembled WGS sequence"/>
</dbReference>
<evidence type="ECO:0000259" key="5">
    <source>
        <dbReference type="PROSITE" id="PS50048"/>
    </source>
</evidence>